<dbReference type="InterPro" id="IPR036390">
    <property type="entry name" value="WH_DNA-bd_sf"/>
</dbReference>
<gene>
    <name evidence="5" type="ORF">Y919_11075</name>
</gene>
<evidence type="ECO:0000313" key="6">
    <source>
        <dbReference type="Proteomes" id="UP000029622"/>
    </source>
</evidence>
<dbReference type="InterPro" id="IPR000835">
    <property type="entry name" value="HTH_MarR-typ"/>
</dbReference>
<accession>A0A096DK15</accession>
<dbReference type="AlphaFoldDB" id="A0A096DK15"/>
<dbReference type="Proteomes" id="UP000029622">
    <property type="component" value="Unassembled WGS sequence"/>
</dbReference>
<evidence type="ECO:0000256" key="2">
    <source>
        <dbReference type="ARBA" id="ARBA00023125"/>
    </source>
</evidence>
<dbReference type="InterPro" id="IPR036388">
    <property type="entry name" value="WH-like_DNA-bd_sf"/>
</dbReference>
<evidence type="ECO:0000313" key="5">
    <source>
        <dbReference type="EMBL" id="KGG79601.1"/>
    </source>
</evidence>
<keyword evidence="2" id="KW-0238">DNA-binding</keyword>
<reference evidence="5 6" key="1">
    <citation type="submission" date="2013-12" db="EMBL/GenBank/DDBJ databases">
        <title>Draft genome sequence of Caloranaerobacter sp. H53214.</title>
        <authorList>
            <person name="Jiang L.J."/>
            <person name="Shao Z.Z."/>
            <person name="Long M.N."/>
        </authorList>
    </citation>
    <scope>NUCLEOTIDE SEQUENCE [LARGE SCALE GENOMIC DNA]</scope>
    <source>
        <strain evidence="5 6">H53214</strain>
    </source>
</reference>
<dbReference type="GO" id="GO:0003700">
    <property type="term" value="F:DNA-binding transcription factor activity"/>
    <property type="evidence" value="ECO:0007669"/>
    <property type="project" value="InterPro"/>
</dbReference>
<feature type="domain" description="HTH marR-type" evidence="4">
    <location>
        <begin position="10"/>
        <end position="142"/>
    </location>
</feature>
<dbReference type="RefSeq" id="WP_035164786.1">
    <property type="nucleotide sequence ID" value="NZ_AZTB01000076.1"/>
</dbReference>
<organism evidence="5 6">
    <name type="scientific">Caloranaerobacter azorensis H53214</name>
    <dbReference type="NCBI Taxonomy" id="1156417"/>
    <lineage>
        <taxon>Bacteria</taxon>
        <taxon>Bacillati</taxon>
        <taxon>Bacillota</taxon>
        <taxon>Tissierellia</taxon>
        <taxon>Tissierellales</taxon>
        <taxon>Thermohalobacteraceae</taxon>
        <taxon>Caloranaerobacter</taxon>
    </lineage>
</organism>
<dbReference type="GO" id="GO:0003677">
    <property type="term" value="F:DNA binding"/>
    <property type="evidence" value="ECO:0007669"/>
    <property type="project" value="UniProtKB-KW"/>
</dbReference>
<dbReference type="PANTHER" id="PTHR42756:SF1">
    <property type="entry name" value="TRANSCRIPTIONAL REPRESSOR OF EMRAB OPERON"/>
    <property type="match status" value="1"/>
</dbReference>
<comment type="caution">
    <text evidence="5">The sequence shown here is derived from an EMBL/GenBank/DDBJ whole genome shotgun (WGS) entry which is preliminary data.</text>
</comment>
<dbReference type="PRINTS" id="PR00598">
    <property type="entry name" value="HTHMARR"/>
</dbReference>
<dbReference type="PROSITE" id="PS50995">
    <property type="entry name" value="HTH_MARR_2"/>
    <property type="match status" value="1"/>
</dbReference>
<keyword evidence="3" id="KW-0804">Transcription</keyword>
<protein>
    <recommendedName>
        <fullName evidence="4">HTH marR-type domain-containing protein</fullName>
    </recommendedName>
</protein>
<name>A0A096DK15_9FIRM</name>
<evidence type="ECO:0000259" key="4">
    <source>
        <dbReference type="PROSITE" id="PS50995"/>
    </source>
</evidence>
<keyword evidence="1" id="KW-0805">Transcription regulation</keyword>
<dbReference type="Gene3D" id="1.10.10.10">
    <property type="entry name" value="Winged helix-like DNA-binding domain superfamily/Winged helix DNA-binding domain"/>
    <property type="match status" value="1"/>
</dbReference>
<evidence type="ECO:0000256" key="3">
    <source>
        <dbReference type="ARBA" id="ARBA00023163"/>
    </source>
</evidence>
<dbReference type="Pfam" id="PF01047">
    <property type="entry name" value="MarR"/>
    <property type="match status" value="1"/>
</dbReference>
<dbReference type="PANTHER" id="PTHR42756">
    <property type="entry name" value="TRANSCRIPTIONAL REGULATOR, MARR"/>
    <property type="match status" value="1"/>
</dbReference>
<evidence type="ECO:0000256" key="1">
    <source>
        <dbReference type="ARBA" id="ARBA00023015"/>
    </source>
</evidence>
<dbReference type="SMART" id="SM00347">
    <property type="entry name" value="HTH_MARR"/>
    <property type="match status" value="1"/>
</dbReference>
<dbReference type="STRING" id="1156417.Y919_11075"/>
<proteinExistence type="predicted"/>
<sequence>MNEEKIKEIYSNLFEFVSLFHRKFGTSFRHGTDKYNCKKNQNRAIMIIGKYGKITPTDLGKFLDMRKGSLTSLVDSLEKLNLVVRKVDKEDRRKTWLHLTDEGKSYLENKKKEIEKAVISQFSKLNNEEIDLFLKNIREIVDIFKKI</sequence>
<dbReference type="EMBL" id="AZTB01000076">
    <property type="protein sequence ID" value="KGG79601.1"/>
    <property type="molecule type" value="Genomic_DNA"/>
</dbReference>
<dbReference type="SUPFAM" id="SSF46785">
    <property type="entry name" value="Winged helix' DNA-binding domain"/>
    <property type="match status" value="1"/>
</dbReference>